<dbReference type="GO" id="GO:0006276">
    <property type="term" value="P:plasmid maintenance"/>
    <property type="evidence" value="ECO:0007669"/>
    <property type="project" value="InterPro"/>
</dbReference>
<dbReference type="AlphaFoldDB" id="A0A085GHJ4"/>
<proteinExistence type="inferred from homology"/>
<keyword evidence="5" id="KW-0805">Transcription regulation</keyword>
<dbReference type="STRING" id="910964.GEAM_1259"/>
<dbReference type="Gene3D" id="2.30.30.110">
    <property type="match status" value="1"/>
</dbReference>
<dbReference type="GeneID" id="78379599"/>
<accession>A0A085GHJ4</accession>
<reference evidence="9 10" key="1">
    <citation type="submission" date="2014-05" db="EMBL/GenBank/DDBJ databases">
        <title>ATOL: Assembling a taxonomically balanced genome-scale reconstruction of the evolutionary history of the Enterobacteriaceae.</title>
        <authorList>
            <person name="Plunkett G.III."/>
            <person name="Neeno-Eckwall E.C."/>
            <person name="Glasner J.D."/>
            <person name="Perna N.T."/>
        </authorList>
    </citation>
    <scope>NUCLEOTIDE SEQUENCE [LARGE SCALE GENOMIC DNA]</scope>
    <source>
        <strain evidence="9 10">ATCC 33852</strain>
    </source>
</reference>
<dbReference type="SUPFAM" id="SSF50118">
    <property type="entry name" value="Cell growth inhibitor/plasmid maintenance toxic component"/>
    <property type="match status" value="1"/>
</dbReference>
<evidence type="ECO:0000313" key="9">
    <source>
        <dbReference type="EMBL" id="KFC83189.1"/>
    </source>
</evidence>
<keyword evidence="6" id="KW-0804">Transcription</keyword>
<evidence type="ECO:0000256" key="6">
    <source>
        <dbReference type="ARBA" id="ARBA00023163"/>
    </source>
</evidence>
<dbReference type="Pfam" id="PF01845">
    <property type="entry name" value="CcdB"/>
    <property type="match status" value="1"/>
</dbReference>
<evidence type="ECO:0000256" key="2">
    <source>
        <dbReference type="ARBA" id="ARBA00015075"/>
    </source>
</evidence>
<keyword evidence="3" id="KW-0678">Repressor</keyword>
<dbReference type="InterPro" id="IPR011067">
    <property type="entry name" value="Plasmid_toxin/cell-grow_inhib"/>
</dbReference>
<comment type="caution">
    <text evidence="9">The sequence shown here is derived from an EMBL/GenBank/DDBJ whole genome shotgun (WGS) entry which is preliminary data.</text>
</comment>
<dbReference type="EMBL" id="JMPJ01000038">
    <property type="protein sequence ID" value="KFC83189.1"/>
    <property type="molecule type" value="Genomic_DNA"/>
</dbReference>
<evidence type="ECO:0000313" key="10">
    <source>
        <dbReference type="Proteomes" id="UP000028640"/>
    </source>
</evidence>
<sequence length="103" mass="11597">MAQFDIYENLGAGKSKYPFFMDIQNPLFERLNERVVIPLTSIDNLKAIKQLHPSIEVSGQHYLVMTNLLTSISMQELRHQPVINAGSVRDEVVAAMDLLVLGI</sequence>
<keyword evidence="4" id="KW-1277">Toxin-antitoxin system</keyword>
<protein>
    <recommendedName>
        <fullName evidence="2">Toxin CcdB</fullName>
    </recommendedName>
    <alternativeName>
        <fullName evidence="8">Cytotoxic protein CcdB</fullName>
    </alternativeName>
    <alternativeName>
        <fullName evidence="7">Protein LetD</fullName>
    </alternativeName>
</protein>
<evidence type="ECO:0000256" key="8">
    <source>
        <dbReference type="ARBA" id="ARBA00033135"/>
    </source>
</evidence>
<organism evidence="9 10">
    <name type="scientific">Ewingella americana (strain ATCC 33852 / DSM 4580 / CCUG 14506 / JCM 5911 / LMG 7869 / NCTC 12157 / CDC 1468-78)</name>
    <dbReference type="NCBI Taxonomy" id="910964"/>
    <lineage>
        <taxon>Bacteria</taxon>
        <taxon>Pseudomonadati</taxon>
        <taxon>Pseudomonadota</taxon>
        <taxon>Gammaproteobacteria</taxon>
        <taxon>Enterobacterales</taxon>
        <taxon>Yersiniaceae</taxon>
        <taxon>Ewingella</taxon>
    </lineage>
</organism>
<name>A0A085GHJ4_EWIA3</name>
<evidence type="ECO:0000256" key="1">
    <source>
        <dbReference type="ARBA" id="ARBA00005230"/>
    </source>
</evidence>
<keyword evidence="10" id="KW-1185">Reference proteome</keyword>
<dbReference type="Proteomes" id="UP000028640">
    <property type="component" value="Unassembled WGS sequence"/>
</dbReference>
<evidence type="ECO:0000256" key="7">
    <source>
        <dbReference type="ARBA" id="ARBA00029628"/>
    </source>
</evidence>
<evidence type="ECO:0000256" key="3">
    <source>
        <dbReference type="ARBA" id="ARBA00022491"/>
    </source>
</evidence>
<evidence type="ECO:0000256" key="4">
    <source>
        <dbReference type="ARBA" id="ARBA00022649"/>
    </source>
</evidence>
<comment type="similarity">
    <text evidence="1">Belongs to the CcdB toxin family.</text>
</comment>
<gene>
    <name evidence="9" type="ORF">GEAM_1259</name>
</gene>
<dbReference type="InterPro" id="IPR002712">
    <property type="entry name" value="CcdB"/>
</dbReference>
<dbReference type="GO" id="GO:0008657">
    <property type="term" value="F:DNA topoisomerase type II (double strand cut, ATP-hydrolyzing) inhibitor activity"/>
    <property type="evidence" value="ECO:0007669"/>
    <property type="project" value="InterPro"/>
</dbReference>
<dbReference type="RefSeq" id="WP_034789600.1">
    <property type="nucleotide sequence ID" value="NZ_JMPJ01000038.1"/>
</dbReference>
<evidence type="ECO:0000256" key="5">
    <source>
        <dbReference type="ARBA" id="ARBA00023015"/>
    </source>
</evidence>